<dbReference type="GeneID" id="77939304"/>
<proteinExistence type="predicted"/>
<evidence type="ECO:0000313" key="2">
    <source>
        <dbReference type="Proteomes" id="UP000318552"/>
    </source>
</evidence>
<dbReference type="RefSeq" id="YP_010663282.1">
    <property type="nucleotide sequence ID" value="NC_070895.1"/>
</dbReference>
<reference evidence="2" key="1">
    <citation type="submission" date="2019-05" db="EMBL/GenBank/DDBJ databases">
        <authorList>
            <person name="Begin E.J."/>
            <person name="Burnham C.Matt."/>
            <person name="Chappell E."/>
            <person name="Hambrick G.L."/>
            <person name="Harrington T.R."/>
            <person name="Harris A.E."/>
            <person name="Hasley B.L."/>
            <person name="Haynie C.M."/>
            <person name="Hopkins G.A."/>
            <person name="Hutchins C.B."/>
            <person name="Jester D.A."/>
            <person name="Johnson J."/>
            <person name="Martin A.P."/>
            <person name="Merino K.D."/>
            <person name="Pinkerton C.N."/>
            <person name="Poe J.Gabe."/>
            <person name="Savage T.D."/>
            <person name="Smith R.Hunter."/>
            <person name="Smith J.Zane."/>
            <person name="Spiva T.A."/>
            <person name="Thompson L."/>
            <person name="Thompson N.R."/>
            <person name="Thurman R.E."/>
            <person name="West C.T."/>
            <person name="Reyna N.S."/>
            <person name="Plymale R.C."/>
            <person name="Garlena R.A."/>
            <person name="Russell D.A."/>
            <person name="Pope W.H."/>
            <person name="Jacobs-Sera D."/>
            <person name="Hatfull G.F."/>
        </authorList>
    </citation>
    <scope>NUCLEOTIDE SEQUENCE [LARGE SCALE GENOMIC DNA]</scope>
</reference>
<gene>
    <name evidence="1" type="primary">9</name>
    <name evidence="1" type="ORF">SEA_SHECKWES_9</name>
</gene>
<protein>
    <submittedName>
        <fullName evidence="1">Head-to-tail stopper</fullName>
    </submittedName>
</protein>
<dbReference type="KEGG" id="vg:77939304"/>
<organism evidence="1 2">
    <name type="scientific">Gordonia phage SheckWes</name>
    <dbReference type="NCBI Taxonomy" id="2591117"/>
    <lineage>
        <taxon>Viruses</taxon>
        <taxon>Duplodnaviria</taxon>
        <taxon>Heunggongvirae</taxon>
        <taxon>Uroviricota</taxon>
        <taxon>Caudoviricetes</taxon>
        <taxon>Ponsvirus</taxon>
        <taxon>Ponsvirus sheckwes</taxon>
    </lineage>
</organism>
<evidence type="ECO:0000313" key="1">
    <source>
        <dbReference type="EMBL" id="QDM56435.1"/>
    </source>
</evidence>
<name>A0A515MID3_9CAUD</name>
<sequence length="113" mass="12742">MKARYPVGYQAFVPDGKDEYNNDIEEWLPAVERLIFGANGPESSEDVLAGPNRVVITRVLLIPPRQLWSPRDRVVLPDEPGFTYEVEGVVSDAKRNPFKWNPGGHIVVRRVDG</sequence>
<keyword evidence="2" id="KW-1185">Reference proteome</keyword>
<dbReference type="EMBL" id="MK967385">
    <property type="protein sequence ID" value="QDM56435.1"/>
    <property type="molecule type" value="Genomic_DNA"/>
</dbReference>
<accession>A0A515MID3</accession>
<dbReference type="Proteomes" id="UP000318552">
    <property type="component" value="Segment"/>
</dbReference>